<dbReference type="FunFam" id="1.10.510.10:FF:000388">
    <property type="entry name" value="Leucine-rich repeat receptor-like tyrosine-protein kinase PXC3"/>
    <property type="match status" value="1"/>
</dbReference>
<dbReference type="KEGG" id="bdi:100828440"/>
<feature type="binding site" evidence="18">
    <location>
        <position position="720"/>
    </location>
    <ligand>
        <name>ATP</name>
        <dbReference type="ChEBI" id="CHEBI:30616"/>
    </ligand>
</feature>
<dbReference type="InterPro" id="IPR011009">
    <property type="entry name" value="Kinase-like_dom_sf"/>
</dbReference>
<evidence type="ECO:0000313" key="24">
    <source>
        <dbReference type="Proteomes" id="UP000008810"/>
    </source>
</evidence>
<evidence type="ECO:0000256" key="20">
    <source>
        <dbReference type="SAM" id="SignalP"/>
    </source>
</evidence>
<evidence type="ECO:0000256" key="5">
    <source>
        <dbReference type="ARBA" id="ARBA00022527"/>
    </source>
</evidence>
<keyword evidence="15 19" id="KW-0472">Membrane</keyword>
<keyword evidence="10" id="KW-0677">Repeat</keyword>
<dbReference type="InterPro" id="IPR055414">
    <property type="entry name" value="LRR_R13L4/SHOC2-like"/>
</dbReference>
<evidence type="ECO:0000256" key="1">
    <source>
        <dbReference type="ARBA" id="ARBA00004251"/>
    </source>
</evidence>
<accession>I1IG61</accession>
<dbReference type="FunFam" id="3.80.10.10:FF:000234">
    <property type="entry name" value="Probable inactive receptor kinase RLK902"/>
    <property type="match status" value="1"/>
</dbReference>
<organism evidence="23">
    <name type="scientific">Brachypodium distachyon</name>
    <name type="common">Purple false brome</name>
    <name type="synonym">Trachynia distachya</name>
    <dbReference type="NCBI Taxonomy" id="15368"/>
    <lineage>
        <taxon>Eukaryota</taxon>
        <taxon>Viridiplantae</taxon>
        <taxon>Streptophyta</taxon>
        <taxon>Embryophyta</taxon>
        <taxon>Tracheophyta</taxon>
        <taxon>Spermatophyta</taxon>
        <taxon>Magnoliopsida</taxon>
        <taxon>Liliopsida</taxon>
        <taxon>Poales</taxon>
        <taxon>Poaceae</taxon>
        <taxon>BOP clade</taxon>
        <taxon>Pooideae</taxon>
        <taxon>Stipodae</taxon>
        <taxon>Brachypodieae</taxon>
        <taxon>Brachypodium</taxon>
    </lineage>
</organism>
<dbReference type="OrthoDB" id="2015831at2759"/>
<keyword evidence="17" id="KW-0325">Glycoprotein</keyword>
<evidence type="ECO:0000256" key="15">
    <source>
        <dbReference type="ARBA" id="ARBA00023136"/>
    </source>
</evidence>
<keyword evidence="9 20" id="KW-0732">Signal</keyword>
<dbReference type="EMBL" id="CM000883">
    <property type="protein sequence ID" value="KQJ85665.1"/>
    <property type="molecule type" value="Genomic_DNA"/>
</dbReference>
<dbReference type="Gramene" id="KQJ85665">
    <property type="protein sequence ID" value="KQJ85665"/>
    <property type="gene ID" value="BRADI_4g00900v3"/>
</dbReference>
<keyword evidence="5" id="KW-0723">Serine/threonine-protein kinase</keyword>
<keyword evidence="7" id="KW-0808">Transferase</keyword>
<protein>
    <recommendedName>
        <fullName evidence="3">non-specific serine/threonine protein kinase</fullName>
        <ecNumber evidence="3">2.7.11.1</ecNumber>
    </recommendedName>
</protein>
<dbReference type="STRING" id="15368.I1IG61"/>
<evidence type="ECO:0000256" key="16">
    <source>
        <dbReference type="ARBA" id="ARBA00023170"/>
    </source>
</evidence>
<keyword evidence="24" id="KW-1185">Reference proteome</keyword>
<dbReference type="GO" id="GO:0006952">
    <property type="term" value="P:defense response"/>
    <property type="evidence" value="ECO:0007669"/>
    <property type="project" value="UniProtKB-ARBA"/>
</dbReference>
<dbReference type="GO" id="GO:0051707">
    <property type="term" value="P:response to other organism"/>
    <property type="evidence" value="ECO:0007669"/>
    <property type="project" value="UniProtKB-ARBA"/>
</dbReference>
<keyword evidence="4" id="KW-1003">Cell membrane</keyword>
<dbReference type="HOGENOM" id="CLU_000288_22_1_1"/>
<evidence type="ECO:0000256" key="3">
    <source>
        <dbReference type="ARBA" id="ARBA00012513"/>
    </source>
</evidence>
<dbReference type="Pfam" id="PF00069">
    <property type="entry name" value="Pkinase"/>
    <property type="match status" value="1"/>
</dbReference>
<keyword evidence="14 19" id="KW-1133">Transmembrane helix</keyword>
<dbReference type="Pfam" id="PF00560">
    <property type="entry name" value="LRR_1"/>
    <property type="match status" value="2"/>
</dbReference>
<feature type="transmembrane region" description="Helical" evidence="19">
    <location>
        <begin position="620"/>
        <end position="642"/>
    </location>
</feature>
<dbReference type="SUPFAM" id="SSF56112">
    <property type="entry name" value="Protein kinase-like (PK-like)"/>
    <property type="match status" value="1"/>
</dbReference>
<dbReference type="CDD" id="cd14066">
    <property type="entry name" value="STKc_IRAK"/>
    <property type="match status" value="1"/>
</dbReference>
<dbReference type="GeneID" id="100828440"/>
<dbReference type="AlphaFoldDB" id="I1IG61"/>
<keyword evidence="6" id="KW-0433">Leucine-rich repeat</keyword>
<dbReference type="SUPFAM" id="SSF52047">
    <property type="entry name" value="RNI-like"/>
    <property type="match status" value="1"/>
</dbReference>
<dbReference type="PROSITE" id="PS00107">
    <property type="entry name" value="PROTEIN_KINASE_ATP"/>
    <property type="match status" value="1"/>
</dbReference>
<dbReference type="FunFam" id="3.80.10.10:FF:000215">
    <property type="entry name" value="Receptor-like protein kinase HSL1"/>
    <property type="match status" value="1"/>
</dbReference>
<evidence type="ECO:0000256" key="14">
    <source>
        <dbReference type="ARBA" id="ARBA00022989"/>
    </source>
</evidence>
<reference evidence="22 23" key="1">
    <citation type="journal article" date="2010" name="Nature">
        <title>Genome sequencing and analysis of the model grass Brachypodium distachyon.</title>
        <authorList>
            <consortium name="International Brachypodium Initiative"/>
        </authorList>
    </citation>
    <scope>NUCLEOTIDE SEQUENCE [LARGE SCALE GENOMIC DNA]</scope>
    <source>
        <strain evidence="22">Bd21</strain>
        <strain evidence="23">cv. Bd21</strain>
    </source>
</reference>
<dbReference type="GO" id="GO:0009791">
    <property type="term" value="P:post-embryonic development"/>
    <property type="evidence" value="ECO:0007669"/>
    <property type="project" value="UniProtKB-ARBA"/>
</dbReference>
<comment type="subcellular location">
    <subcellularLocation>
        <location evidence="1">Cell membrane</location>
        <topology evidence="1">Single-pass type I membrane protein</topology>
    </subcellularLocation>
</comment>
<evidence type="ECO:0000256" key="17">
    <source>
        <dbReference type="ARBA" id="ARBA00023180"/>
    </source>
</evidence>
<gene>
    <name evidence="23" type="primary">LOC100828440</name>
    <name evidence="22" type="ORF">BRADI_4g00900v3</name>
</gene>
<dbReference type="PANTHER" id="PTHR48056:SF41">
    <property type="entry name" value="RECEPTOR-LIKE PROTEIN KINASE HAIKU2"/>
    <property type="match status" value="1"/>
</dbReference>
<evidence type="ECO:0000256" key="2">
    <source>
        <dbReference type="ARBA" id="ARBA00008684"/>
    </source>
</evidence>
<dbReference type="OMA" id="TGVDCAN"/>
<evidence type="ECO:0000256" key="9">
    <source>
        <dbReference type="ARBA" id="ARBA00022729"/>
    </source>
</evidence>
<reference evidence="23" key="3">
    <citation type="submission" date="2018-08" db="UniProtKB">
        <authorList>
            <consortium name="EnsemblPlants"/>
        </authorList>
    </citation>
    <scope>IDENTIFICATION</scope>
    <source>
        <strain evidence="23">cv. Bd21</strain>
    </source>
</reference>
<evidence type="ECO:0000313" key="22">
    <source>
        <dbReference type="EMBL" id="KQJ85665.1"/>
    </source>
</evidence>
<evidence type="ECO:0000259" key="21">
    <source>
        <dbReference type="PROSITE" id="PS50011"/>
    </source>
</evidence>
<dbReference type="InterPro" id="IPR013210">
    <property type="entry name" value="LRR_N_plant-typ"/>
</dbReference>
<dbReference type="InterPro" id="IPR001611">
    <property type="entry name" value="Leu-rich_rpt"/>
</dbReference>
<dbReference type="SMART" id="SM00220">
    <property type="entry name" value="S_TKc"/>
    <property type="match status" value="1"/>
</dbReference>
<evidence type="ECO:0000256" key="13">
    <source>
        <dbReference type="ARBA" id="ARBA00022840"/>
    </source>
</evidence>
<dbReference type="GO" id="GO:0004674">
    <property type="term" value="F:protein serine/threonine kinase activity"/>
    <property type="evidence" value="ECO:0007669"/>
    <property type="project" value="UniProtKB-KW"/>
</dbReference>
<dbReference type="Pfam" id="PF08263">
    <property type="entry name" value="LRRNT_2"/>
    <property type="match status" value="1"/>
</dbReference>
<evidence type="ECO:0000256" key="4">
    <source>
        <dbReference type="ARBA" id="ARBA00022475"/>
    </source>
</evidence>
<dbReference type="eggNOG" id="ENOG502QVPY">
    <property type="taxonomic scope" value="Eukaryota"/>
</dbReference>
<dbReference type="Proteomes" id="UP000008810">
    <property type="component" value="Chromosome 4"/>
</dbReference>
<dbReference type="PROSITE" id="PS00108">
    <property type="entry name" value="PROTEIN_KINASE_ST"/>
    <property type="match status" value="1"/>
</dbReference>
<dbReference type="EC" id="2.7.11.1" evidence="3"/>
<evidence type="ECO:0000313" key="23">
    <source>
        <dbReference type="EnsemblPlants" id="KQJ85665"/>
    </source>
</evidence>
<dbReference type="EnsemblPlants" id="KQJ85665">
    <property type="protein sequence ID" value="KQJ85665"/>
    <property type="gene ID" value="BRADI_4g00900v3"/>
</dbReference>
<reference evidence="22" key="2">
    <citation type="submission" date="2017-06" db="EMBL/GenBank/DDBJ databases">
        <title>WGS assembly of Brachypodium distachyon.</title>
        <authorList>
            <consortium name="The International Brachypodium Initiative"/>
            <person name="Lucas S."/>
            <person name="Harmon-Smith M."/>
            <person name="Lail K."/>
            <person name="Tice H."/>
            <person name="Grimwood J."/>
            <person name="Bruce D."/>
            <person name="Barry K."/>
            <person name="Shu S."/>
            <person name="Lindquist E."/>
            <person name="Wang M."/>
            <person name="Pitluck S."/>
            <person name="Vogel J.P."/>
            <person name="Garvin D.F."/>
            <person name="Mockler T.C."/>
            <person name="Schmutz J."/>
            <person name="Rokhsar D."/>
            <person name="Bevan M.W."/>
        </authorList>
    </citation>
    <scope>NUCLEOTIDE SEQUENCE</scope>
    <source>
        <strain evidence="22">Bd21</strain>
    </source>
</reference>
<dbReference type="Pfam" id="PF23598">
    <property type="entry name" value="LRR_14"/>
    <property type="match status" value="1"/>
</dbReference>
<dbReference type="GO" id="GO:0005886">
    <property type="term" value="C:plasma membrane"/>
    <property type="evidence" value="ECO:0000318"/>
    <property type="project" value="GO_Central"/>
</dbReference>
<keyword evidence="13 18" id="KW-0067">ATP-binding</keyword>
<dbReference type="SUPFAM" id="SSF52058">
    <property type="entry name" value="L domain-like"/>
    <property type="match status" value="1"/>
</dbReference>
<dbReference type="Gene3D" id="1.10.510.10">
    <property type="entry name" value="Transferase(Phosphotransferase) domain 1"/>
    <property type="match status" value="1"/>
</dbReference>
<evidence type="ECO:0000256" key="11">
    <source>
        <dbReference type="ARBA" id="ARBA00022741"/>
    </source>
</evidence>
<evidence type="ECO:0000256" key="10">
    <source>
        <dbReference type="ARBA" id="ARBA00022737"/>
    </source>
</evidence>
<name>I1IG61_BRADI</name>
<keyword evidence="16" id="KW-0675">Receptor</keyword>
<sequence>MASAAHLFFLASVILHLHAASAATPSSELAALLKFKASLTVPSTSASFFASWDPAATSPCNFTGVTCSSGAVTAISVADLNVSSSAAVPFASLCAALGSLTTLSLPSNSLSGSIAGVTACAKLTELTLAFNVFSGAVPDLSPLTSLRVLNLSQNAFSGAFPWRSLSSMPGLVVLAAGDNLFLDETPTFPEQITKLASLTALYLSAANIAGEIPPSIGNLVNLTDLELADNHLTGPIPASMAKLVNLKSLELYNNNLTGPFPPGFGKMTKLQYLDASANKLTGGLSEIRTLTKLVSLQLFFNGFSDEVPAELGEEFKDLVNLSLYNNNLSGELPRNLGRWSEFDFIDVSTNQLSGPIPPDMCRRGTMKKLLMLENRFSGEIPLSYGGCRTLTRFRVSSNELSGEVPAGIWALPEVEIVDLAENEFTGGIGDRIGEASSLTNLILAKNKFSGEIPWSIGDAMNLQKLDLSGNGFSGEIPGSIGKMKNLDSVNVEGNEISGAIPGSIGGCFSLTAVNFAGNRIAGEIPPELGEMTRLNSLDLSRNEMTGEIPASLAELKLSYLNLSENRLQGPVPAALAIAAYGESFVGNPGLCSAGNGNGFLRRCSPRAGGRREASAAVVRTLITCLLGGMAVLLAVLGVAIFVRKRREAEAAAAMAASASGTKLFGKKGSWSVKSFSRMRLTAFDEREIVAGVRDENLIGRGGSGNVYRVKLGTGAVVAVKHITRTTMAGTTSAAAAPMLRPSPSASARRCREFEAEVGTLSSVRHVNVVKLLCSVTSSEDGGNGGDGARLLVYEHLPNGSLQERLPELRWPERYEVAVGAARGLEYLHHGNGDRPILHRDVKSSNILLDADFKPRIADFGLAKILHDSAAAATAPEAYSSGSGVVAGTVGYMAPEYGYTRKVTEKSDVYSFGVVLLELVTGQAAIVGGCEEDIVEWVSRRLREKAVVVDGKAVTEDWEKEEAARVLRVAGMCTSRTPAMRPSMRNVVQMLEDAAIGREYYYSAGSATSDEKMTAAVEVKVVR</sequence>
<dbReference type="FunFam" id="3.80.10.10:FF:000453">
    <property type="entry name" value="Leucine-rich receptor-like protein kinase family protein"/>
    <property type="match status" value="1"/>
</dbReference>
<evidence type="ECO:0000256" key="6">
    <source>
        <dbReference type="ARBA" id="ARBA00022614"/>
    </source>
</evidence>
<evidence type="ECO:0000256" key="19">
    <source>
        <dbReference type="SAM" id="Phobius"/>
    </source>
</evidence>
<dbReference type="InterPro" id="IPR017441">
    <property type="entry name" value="Protein_kinase_ATP_BS"/>
</dbReference>
<dbReference type="Gene3D" id="3.30.200.20">
    <property type="entry name" value="Phosphorylase Kinase, domain 1"/>
    <property type="match status" value="1"/>
</dbReference>
<keyword evidence="12" id="KW-0418">Kinase</keyword>
<dbReference type="PANTHER" id="PTHR48056">
    <property type="entry name" value="LRR RECEPTOR-LIKE SERINE/THREONINE-PROTEIN KINASE-RELATED"/>
    <property type="match status" value="1"/>
</dbReference>
<evidence type="ECO:0000256" key="18">
    <source>
        <dbReference type="PROSITE-ProRule" id="PRU10141"/>
    </source>
</evidence>
<dbReference type="Gene3D" id="3.80.10.10">
    <property type="entry name" value="Ribonuclease Inhibitor"/>
    <property type="match status" value="3"/>
</dbReference>
<comment type="similarity">
    <text evidence="2">Belongs to the protein kinase superfamily. Ser/Thr protein kinase family.</text>
</comment>
<feature type="domain" description="Protein kinase" evidence="21">
    <location>
        <begin position="692"/>
        <end position="1000"/>
    </location>
</feature>
<evidence type="ECO:0000256" key="7">
    <source>
        <dbReference type="ARBA" id="ARBA00022679"/>
    </source>
</evidence>
<proteinExistence type="inferred from homology"/>
<dbReference type="InterPro" id="IPR050647">
    <property type="entry name" value="Plant_LRR-RLKs"/>
</dbReference>
<evidence type="ECO:0000256" key="8">
    <source>
        <dbReference type="ARBA" id="ARBA00022692"/>
    </source>
</evidence>
<dbReference type="PROSITE" id="PS50011">
    <property type="entry name" value="PROTEIN_KINASE_DOM"/>
    <property type="match status" value="1"/>
</dbReference>
<keyword evidence="11 18" id="KW-0547">Nucleotide-binding</keyword>
<dbReference type="InterPro" id="IPR000719">
    <property type="entry name" value="Prot_kinase_dom"/>
</dbReference>
<keyword evidence="8 19" id="KW-0812">Transmembrane</keyword>
<feature type="signal peptide" evidence="20">
    <location>
        <begin position="1"/>
        <end position="22"/>
    </location>
</feature>
<dbReference type="InterPro" id="IPR008271">
    <property type="entry name" value="Ser/Thr_kinase_AS"/>
</dbReference>
<dbReference type="RefSeq" id="XP_003579100.1">
    <property type="nucleotide sequence ID" value="XM_003579052.4"/>
</dbReference>
<evidence type="ECO:0000256" key="12">
    <source>
        <dbReference type="ARBA" id="ARBA00022777"/>
    </source>
</evidence>
<dbReference type="GO" id="GO:0005524">
    <property type="term" value="F:ATP binding"/>
    <property type="evidence" value="ECO:0007669"/>
    <property type="project" value="UniProtKB-UniRule"/>
</dbReference>
<feature type="chain" id="PRO_5014095293" description="non-specific serine/threonine protein kinase" evidence="20">
    <location>
        <begin position="23"/>
        <end position="1022"/>
    </location>
</feature>
<dbReference type="InterPro" id="IPR032675">
    <property type="entry name" value="LRR_dom_sf"/>
</dbReference>